<gene>
    <name evidence="1" type="ORF">CASFOL_004775</name>
</gene>
<proteinExistence type="predicted"/>
<sequence length="87" mass="9417">MIYHIHLIKLSVILAHFIIFTSYTSSGAVYSTSLISNTLAVEKPFGISNPRFTPSSASSVVNVSVLPNCEAHLLRGRHSPRSGGKAY</sequence>
<organism evidence="1 2">
    <name type="scientific">Castilleja foliolosa</name>
    <dbReference type="NCBI Taxonomy" id="1961234"/>
    <lineage>
        <taxon>Eukaryota</taxon>
        <taxon>Viridiplantae</taxon>
        <taxon>Streptophyta</taxon>
        <taxon>Embryophyta</taxon>
        <taxon>Tracheophyta</taxon>
        <taxon>Spermatophyta</taxon>
        <taxon>Magnoliopsida</taxon>
        <taxon>eudicotyledons</taxon>
        <taxon>Gunneridae</taxon>
        <taxon>Pentapetalae</taxon>
        <taxon>asterids</taxon>
        <taxon>lamiids</taxon>
        <taxon>Lamiales</taxon>
        <taxon>Orobanchaceae</taxon>
        <taxon>Pedicularideae</taxon>
        <taxon>Castillejinae</taxon>
        <taxon>Castilleja</taxon>
    </lineage>
</organism>
<dbReference type="Proteomes" id="UP001632038">
    <property type="component" value="Unassembled WGS sequence"/>
</dbReference>
<dbReference type="AlphaFoldDB" id="A0ABD3EBF7"/>
<evidence type="ECO:0000313" key="1">
    <source>
        <dbReference type="EMBL" id="KAL3651773.1"/>
    </source>
</evidence>
<evidence type="ECO:0008006" key="3">
    <source>
        <dbReference type="Google" id="ProtNLM"/>
    </source>
</evidence>
<protein>
    <recommendedName>
        <fullName evidence="3">Secreted protein</fullName>
    </recommendedName>
</protein>
<reference evidence="2" key="1">
    <citation type="journal article" date="2024" name="IScience">
        <title>Strigolactones Initiate the Formation of Haustorium-like Structures in Castilleja.</title>
        <authorList>
            <person name="Buerger M."/>
            <person name="Peterson D."/>
            <person name="Chory J."/>
        </authorList>
    </citation>
    <scope>NUCLEOTIDE SEQUENCE [LARGE SCALE GENOMIC DNA]</scope>
</reference>
<comment type="caution">
    <text evidence="1">The sequence shown here is derived from an EMBL/GenBank/DDBJ whole genome shotgun (WGS) entry which is preliminary data.</text>
</comment>
<evidence type="ECO:0000313" key="2">
    <source>
        <dbReference type="Proteomes" id="UP001632038"/>
    </source>
</evidence>
<dbReference type="EMBL" id="JAVIJP010000006">
    <property type="protein sequence ID" value="KAL3651773.1"/>
    <property type="molecule type" value="Genomic_DNA"/>
</dbReference>
<accession>A0ABD3EBF7</accession>
<keyword evidence="2" id="KW-1185">Reference proteome</keyword>
<name>A0ABD3EBF7_9LAMI</name>